<reference evidence="1 2" key="1">
    <citation type="submission" date="2016-10" db="EMBL/GenBank/DDBJ databases">
        <authorList>
            <person name="de Groot N.N."/>
        </authorList>
    </citation>
    <scope>NUCLEOTIDE SEQUENCE [LARGE SCALE GENOMIC DNA]</scope>
    <source>
        <strain evidence="1 2">HL3</strain>
    </source>
</reference>
<dbReference type="OrthoDB" id="5294764at2"/>
<gene>
    <name evidence="1" type="ORF">SAMN05660831_01696</name>
</gene>
<dbReference type="STRING" id="1123397.SAMN05660831_01696"/>
<dbReference type="Pfam" id="PF04134">
    <property type="entry name" value="DCC1-like"/>
    <property type="match status" value="1"/>
</dbReference>
<proteinExistence type="predicted"/>
<keyword evidence="2" id="KW-1185">Reference proteome</keyword>
<name>A0A1I1SMI6_9GAMM</name>
<dbReference type="PANTHER" id="PTHR34290:SF2">
    <property type="entry name" value="OS04G0668800 PROTEIN"/>
    <property type="match status" value="1"/>
</dbReference>
<dbReference type="EMBL" id="FOMJ01000005">
    <property type="protein sequence ID" value="SFD45898.1"/>
    <property type="molecule type" value="Genomic_DNA"/>
</dbReference>
<accession>A0A1I1SMI6</accession>
<sequence length="135" mass="15381">MTEQATEGADGIFDGRPVMFFDGGCPICRREVDFYRRLDRAGRVQWYDITADTRALTALGIRPGDAQARLHALDRQGSIRIGAAAFVAIWRELPYWRWLARLAALPGMVAVMDAVYRPYARRRFRRRCAEGACEL</sequence>
<dbReference type="RefSeq" id="WP_093428338.1">
    <property type="nucleotide sequence ID" value="NZ_FOMJ01000005.1"/>
</dbReference>
<evidence type="ECO:0000313" key="1">
    <source>
        <dbReference type="EMBL" id="SFD45898.1"/>
    </source>
</evidence>
<dbReference type="InterPro" id="IPR044691">
    <property type="entry name" value="DCC1_Trx"/>
</dbReference>
<dbReference type="PANTHER" id="PTHR34290">
    <property type="entry name" value="SI:CH73-390P7.2"/>
    <property type="match status" value="1"/>
</dbReference>
<evidence type="ECO:0000313" key="2">
    <source>
        <dbReference type="Proteomes" id="UP000198611"/>
    </source>
</evidence>
<organism evidence="1 2">
    <name type="scientific">Thiohalospira halophila DSM 15071</name>
    <dbReference type="NCBI Taxonomy" id="1123397"/>
    <lineage>
        <taxon>Bacteria</taxon>
        <taxon>Pseudomonadati</taxon>
        <taxon>Pseudomonadota</taxon>
        <taxon>Gammaproteobacteria</taxon>
        <taxon>Thiohalospirales</taxon>
        <taxon>Thiohalospiraceae</taxon>
        <taxon>Thiohalospira</taxon>
    </lineage>
</organism>
<dbReference type="AlphaFoldDB" id="A0A1I1SMI6"/>
<dbReference type="GO" id="GO:0015035">
    <property type="term" value="F:protein-disulfide reductase activity"/>
    <property type="evidence" value="ECO:0007669"/>
    <property type="project" value="InterPro"/>
</dbReference>
<dbReference type="Proteomes" id="UP000198611">
    <property type="component" value="Unassembled WGS sequence"/>
</dbReference>
<protein>
    <submittedName>
        <fullName evidence="1">Predicted thiol-disulfide oxidoreductase YuxK, DCC family</fullName>
    </submittedName>
</protein>
<dbReference type="InterPro" id="IPR007263">
    <property type="entry name" value="DCC1-like"/>
</dbReference>